<keyword evidence="4" id="KW-1185">Reference proteome</keyword>
<dbReference type="EMBL" id="ML000904">
    <property type="protein sequence ID" value="RKO83733.1"/>
    <property type="molecule type" value="Genomic_DNA"/>
</dbReference>
<organism evidence="3 4">
    <name type="scientific">Blyttiomyces helicus</name>
    <dbReference type="NCBI Taxonomy" id="388810"/>
    <lineage>
        <taxon>Eukaryota</taxon>
        <taxon>Fungi</taxon>
        <taxon>Fungi incertae sedis</taxon>
        <taxon>Chytridiomycota</taxon>
        <taxon>Chytridiomycota incertae sedis</taxon>
        <taxon>Chytridiomycetes</taxon>
        <taxon>Chytridiomycetes incertae sedis</taxon>
        <taxon>Blyttiomyces</taxon>
    </lineage>
</organism>
<dbReference type="Gene3D" id="3.40.309.10">
    <property type="entry name" value="Aldehyde Dehydrogenase, Chain A, domain 2"/>
    <property type="match status" value="1"/>
</dbReference>
<feature type="region of interest" description="Disordered" evidence="1">
    <location>
        <begin position="89"/>
        <end position="113"/>
    </location>
</feature>
<evidence type="ECO:0000259" key="2">
    <source>
        <dbReference type="Pfam" id="PF00171"/>
    </source>
</evidence>
<dbReference type="SUPFAM" id="SSF53720">
    <property type="entry name" value="ALDH-like"/>
    <property type="match status" value="1"/>
</dbReference>
<dbReference type="GO" id="GO:0016620">
    <property type="term" value="F:oxidoreductase activity, acting on the aldehyde or oxo group of donors, NAD or NADP as acceptor"/>
    <property type="evidence" value="ECO:0007669"/>
    <property type="project" value="InterPro"/>
</dbReference>
<dbReference type="InterPro" id="IPR016163">
    <property type="entry name" value="Ald_DH_C"/>
</dbReference>
<evidence type="ECO:0000313" key="4">
    <source>
        <dbReference type="Proteomes" id="UP000269721"/>
    </source>
</evidence>
<evidence type="ECO:0000256" key="1">
    <source>
        <dbReference type="SAM" id="MobiDB-lite"/>
    </source>
</evidence>
<dbReference type="Proteomes" id="UP000269721">
    <property type="component" value="Unassembled WGS sequence"/>
</dbReference>
<dbReference type="AlphaFoldDB" id="A0A4P9VYA6"/>
<accession>A0A4P9VYA6</accession>
<evidence type="ECO:0000313" key="3">
    <source>
        <dbReference type="EMBL" id="RKO83733.1"/>
    </source>
</evidence>
<feature type="domain" description="Aldehyde dehydrogenase" evidence="2">
    <location>
        <begin position="1"/>
        <end position="38"/>
    </location>
</feature>
<gene>
    <name evidence="3" type="ORF">BDK51DRAFT_26470</name>
</gene>
<name>A0A4P9VYA6_9FUNG</name>
<feature type="compositionally biased region" description="Polar residues" evidence="1">
    <location>
        <begin position="89"/>
        <end position="102"/>
    </location>
</feature>
<proteinExistence type="predicted"/>
<protein>
    <recommendedName>
        <fullName evidence="2">Aldehyde dehydrogenase domain-containing protein</fullName>
    </recommendedName>
</protein>
<feature type="compositionally biased region" description="Basic and acidic residues" evidence="1">
    <location>
        <begin position="103"/>
        <end position="113"/>
    </location>
</feature>
<dbReference type="Pfam" id="PF00171">
    <property type="entry name" value="Aldedh"/>
    <property type="match status" value="1"/>
</dbReference>
<sequence>MKVASDAEAIALMNDSEYGLTASVWTKDEAKALEIGERKCRSCTFCKNQVGYVQESYFYAGRPWKGVRCGEEPKCQELSFQVIESVDRNSVQGQLQKLPKSSGQEKGRKEGWG</sequence>
<dbReference type="InterPro" id="IPR015590">
    <property type="entry name" value="Aldehyde_DH_dom"/>
</dbReference>
<dbReference type="OrthoDB" id="310895at2759"/>
<reference evidence="4" key="1">
    <citation type="journal article" date="2018" name="Nat. Microbiol.">
        <title>Leveraging single-cell genomics to expand the fungal tree of life.</title>
        <authorList>
            <person name="Ahrendt S.R."/>
            <person name="Quandt C.A."/>
            <person name="Ciobanu D."/>
            <person name="Clum A."/>
            <person name="Salamov A."/>
            <person name="Andreopoulos B."/>
            <person name="Cheng J.F."/>
            <person name="Woyke T."/>
            <person name="Pelin A."/>
            <person name="Henrissat B."/>
            <person name="Reynolds N.K."/>
            <person name="Benny G.L."/>
            <person name="Smith M.E."/>
            <person name="James T.Y."/>
            <person name="Grigoriev I.V."/>
        </authorList>
    </citation>
    <scope>NUCLEOTIDE SEQUENCE [LARGE SCALE GENOMIC DNA]</scope>
</reference>
<dbReference type="InterPro" id="IPR016161">
    <property type="entry name" value="Ald_DH/histidinol_DH"/>
</dbReference>